<dbReference type="Gene3D" id="1.25.40.20">
    <property type="entry name" value="Ankyrin repeat-containing domain"/>
    <property type="match status" value="2"/>
</dbReference>
<evidence type="ECO:0000259" key="3">
    <source>
        <dbReference type="Pfam" id="PF24883"/>
    </source>
</evidence>
<dbReference type="Pfam" id="PF24883">
    <property type="entry name" value="NPHP3_N"/>
    <property type="match status" value="1"/>
</dbReference>
<dbReference type="RefSeq" id="XP_024405008.1">
    <property type="nucleotide sequence ID" value="XM_024550238.1"/>
</dbReference>
<dbReference type="SMART" id="SM00248">
    <property type="entry name" value="ANK"/>
    <property type="match status" value="5"/>
</dbReference>
<feature type="compositionally biased region" description="Pro residues" evidence="2">
    <location>
        <begin position="83"/>
        <end position="95"/>
    </location>
</feature>
<name>A0A2P4ZFL0_9HYPO</name>
<sequence length="1205" mass="134847">MASGDRGRKRDYLRNSWSMVKRSLSSSSVAREDPSTTSQTSNASRLEVLSRPSTRPRSSLSPSLSPSINSQLSLNPTITTEPPTVPDAPKSPPSQPSNLWSRAFRNADDTTKKWLKEQGLDLQSSDGTQVQAQIKEVMSLMKSKEISEDVSKPRTITIANRKIIVREYLADAIGFVTMVGDAAIAFAPPQASAPWAIAKAVMKIPVNSIEQKAALVGTIEWFIRITRRGQIYESLYTAETTDEGVLSNLHNALVELYTAATELFAKFDTMAKGGAFKELLTAVFSPKYATDLVANVNKKEENLDREARSCEASRSAISSKEMRTQIDNLENELAQLSSPLLRIDDTVSSIFQKVKAEELEKLMEFISSEMFGKSHDNVTHSRVENTGNWLLANQDFRAWQDIPSSSAVFLLKGAGGTGKTYLTSRVIDHVKSNLKKSPHDEGFAFFYCNRSGSSMQQPIVVLRSFVRQLSGKAFDDSDEIQSSLVEKCAEAKKNGRELSYEDCEELILKSFDVYSKTTIILDALDESDIGTYNLAKALIQMTEKSKKPVKVFISSRPDREYLEEVIKDKFLITVDASNQHDDIQKYLEDKLYSTKRFQGREKEIRDEIRGIFETKGSGILEKCTTDDAVHNWTRKLPRDLTEAYNQLWDVIEERDESDVALAERAIKWVLCSTEPLISEQLLEAIQYTIEGSTVVKKGKQPRQEILSLCQDFLTIDEKRGVWMLPHASVAEYFESRGWTGWKCDALAAKFCLGFLDEFQPNELSYGTFAYYVKDNWHKHVTRYDKWLELKEEKADPSVATALKRFLGSPNESSDSYRKWAQSHEYDYRIQPSNMALFAMCRFGFYHTLRDWWLEGKITQEMALQTNGWGENPLVFAAESGCVPICRHLMGLIDAMHPDAGRHAVALISAVSSRNYDILKLLVMEGNADVNFADGQESTAAQYAAIFRPEMLQWMLDHKLVNLEKENESGYWAGNVLIAAAGYGNTESVRILVGAGANVNAAVRNGKYGSALVAVAAECDSERHVEIANLLLDSGADPNLPLRGGVYGSALEAVVRVPWGMGTREVESRRKLQCMLLEAGADPTAVFDRGEHGSAMAAAAFFGWKDLLKAMIDRVGADKAIHVLRQSRHPDIREFHNEEDVERWKDTAAYLANEVGASKDVLQGIGLWDVEPVHNESGRSVIRFAEYGEERNTSNVKLPVTGRIEE</sequence>
<comment type="caution">
    <text evidence="4">The sequence shown here is derived from an EMBL/GenBank/DDBJ whole genome shotgun (WGS) entry which is preliminary data.</text>
</comment>
<feature type="compositionally biased region" description="Low complexity" evidence="2">
    <location>
        <begin position="16"/>
        <end position="28"/>
    </location>
</feature>
<dbReference type="PANTHER" id="PTHR10039:SF16">
    <property type="entry name" value="GPI INOSITOL-DEACYLASE"/>
    <property type="match status" value="1"/>
</dbReference>
<dbReference type="InterPro" id="IPR056884">
    <property type="entry name" value="NPHP3-like_N"/>
</dbReference>
<dbReference type="STRING" id="398673.A0A2P4ZFL0"/>
<organism evidence="4 5">
    <name type="scientific">Trichoderma gamsii</name>
    <dbReference type="NCBI Taxonomy" id="398673"/>
    <lineage>
        <taxon>Eukaryota</taxon>
        <taxon>Fungi</taxon>
        <taxon>Dikarya</taxon>
        <taxon>Ascomycota</taxon>
        <taxon>Pezizomycotina</taxon>
        <taxon>Sordariomycetes</taxon>
        <taxon>Hypocreomycetidae</taxon>
        <taxon>Hypocreales</taxon>
        <taxon>Hypocreaceae</taxon>
        <taxon>Trichoderma</taxon>
    </lineage>
</organism>
<feature type="compositionally biased region" description="Basic and acidic residues" evidence="2">
    <location>
        <begin position="1"/>
        <end position="13"/>
    </location>
</feature>
<dbReference type="InterPro" id="IPR002110">
    <property type="entry name" value="Ankyrin_rpt"/>
</dbReference>
<dbReference type="InterPro" id="IPR036770">
    <property type="entry name" value="Ankyrin_rpt-contain_sf"/>
</dbReference>
<dbReference type="AlphaFoldDB" id="A0A2P4ZFL0"/>
<evidence type="ECO:0000256" key="1">
    <source>
        <dbReference type="ARBA" id="ARBA00022737"/>
    </source>
</evidence>
<dbReference type="EMBL" id="JPDN02000032">
    <property type="protein sequence ID" value="PON23053.1"/>
    <property type="molecule type" value="Genomic_DNA"/>
</dbReference>
<evidence type="ECO:0000313" key="5">
    <source>
        <dbReference type="Proteomes" id="UP000054821"/>
    </source>
</evidence>
<evidence type="ECO:0000256" key="2">
    <source>
        <dbReference type="SAM" id="MobiDB-lite"/>
    </source>
</evidence>
<accession>A0A2P4ZFL0</accession>
<keyword evidence="5" id="KW-1185">Reference proteome</keyword>
<feature type="compositionally biased region" description="Low complexity" evidence="2">
    <location>
        <begin position="49"/>
        <end position="76"/>
    </location>
</feature>
<gene>
    <name evidence="4" type="ORF">TGAM01_v208058</name>
</gene>
<feature type="domain" description="Nephrocystin 3-like N-terminal" evidence="3">
    <location>
        <begin position="385"/>
        <end position="556"/>
    </location>
</feature>
<dbReference type="SUPFAM" id="SSF52540">
    <property type="entry name" value="P-loop containing nucleoside triphosphate hydrolases"/>
    <property type="match status" value="1"/>
</dbReference>
<dbReference type="SUPFAM" id="SSF48403">
    <property type="entry name" value="Ankyrin repeat"/>
    <property type="match status" value="1"/>
</dbReference>
<keyword evidence="1" id="KW-0677">Repeat</keyword>
<reference evidence="4 5" key="1">
    <citation type="journal article" date="2016" name="Genome Announc.">
        <title>Draft Whole-Genome Sequence of Trichoderma gamsii T6085, a Promising Biocontrol Agent of Fusarium Head Blight on Wheat.</title>
        <authorList>
            <person name="Baroncelli R."/>
            <person name="Zapparata A."/>
            <person name="Piaggeschi G."/>
            <person name="Sarrocco S."/>
            <person name="Vannacci G."/>
        </authorList>
    </citation>
    <scope>NUCLEOTIDE SEQUENCE [LARGE SCALE GENOMIC DNA]</scope>
    <source>
        <strain evidence="4 5">T6085</strain>
    </source>
</reference>
<proteinExistence type="predicted"/>
<dbReference type="PANTHER" id="PTHR10039">
    <property type="entry name" value="AMELOGENIN"/>
    <property type="match status" value="1"/>
</dbReference>
<evidence type="ECO:0000313" key="4">
    <source>
        <dbReference type="EMBL" id="PON23053.1"/>
    </source>
</evidence>
<dbReference type="Pfam" id="PF12796">
    <property type="entry name" value="Ank_2"/>
    <property type="match status" value="1"/>
</dbReference>
<feature type="region of interest" description="Disordered" evidence="2">
    <location>
        <begin position="1"/>
        <end position="101"/>
    </location>
</feature>
<dbReference type="Proteomes" id="UP000054821">
    <property type="component" value="Unassembled WGS sequence"/>
</dbReference>
<dbReference type="Gene3D" id="3.40.50.300">
    <property type="entry name" value="P-loop containing nucleotide triphosphate hydrolases"/>
    <property type="match status" value="1"/>
</dbReference>
<feature type="compositionally biased region" description="Polar residues" evidence="2">
    <location>
        <begin position="35"/>
        <end position="44"/>
    </location>
</feature>
<dbReference type="InterPro" id="IPR027417">
    <property type="entry name" value="P-loop_NTPase"/>
</dbReference>
<dbReference type="GeneID" id="29989315"/>
<protein>
    <recommendedName>
        <fullName evidence="3">Nephrocystin 3-like N-terminal domain-containing protein</fullName>
    </recommendedName>
</protein>